<dbReference type="Gramene" id="Psat05G0733700-T2">
    <property type="protein sequence ID" value="KAI5412651.1"/>
    <property type="gene ID" value="KIW84_057337"/>
</dbReference>
<comment type="caution">
    <text evidence="1">The sequence shown here is derived from an EMBL/GenBank/DDBJ whole genome shotgun (WGS) entry which is preliminary data.</text>
</comment>
<sequence length="193" mass="21380">RVCEFQRAHILKVFDSQNNRSFHCCVLPLSISHTSSFCNAFAYSRKHCNRLEESLTLISMAMASFVVPGISSSQLCTQNQLKRASKWVFHGGVSVTSVKVMMHVVDHNQSQMGPGSGGDVSHGLHKDLCSLPRPLSITDIVSASDNLAKVRISYKDHTARTLHSKLTPIVKQSHAVILKKLLRLLSCGWLTKL</sequence>
<reference evidence="1 2" key="1">
    <citation type="journal article" date="2022" name="Nat. Genet.">
        <title>Improved pea reference genome and pan-genome highlight genomic features and evolutionary characteristics.</title>
        <authorList>
            <person name="Yang T."/>
            <person name="Liu R."/>
            <person name="Luo Y."/>
            <person name="Hu S."/>
            <person name="Wang D."/>
            <person name="Wang C."/>
            <person name="Pandey M.K."/>
            <person name="Ge S."/>
            <person name="Xu Q."/>
            <person name="Li N."/>
            <person name="Li G."/>
            <person name="Huang Y."/>
            <person name="Saxena R.K."/>
            <person name="Ji Y."/>
            <person name="Li M."/>
            <person name="Yan X."/>
            <person name="He Y."/>
            <person name="Liu Y."/>
            <person name="Wang X."/>
            <person name="Xiang C."/>
            <person name="Varshney R.K."/>
            <person name="Ding H."/>
            <person name="Gao S."/>
            <person name="Zong X."/>
        </authorList>
    </citation>
    <scope>NUCLEOTIDE SEQUENCE [LARGE SCALE GENOMIC DNA]</scope>
    <source>
        <strain evidence="1 2">cv. Zhongwan 6</strain>
    </source>
</reference>
<keyword evidence="2" id="KW-1185">Reference proteome</keyword>
<organism evidence="1 2">
    <name type="scientific">Pisum sativum</name>
    <name type="common">Garden pea</name>
    <name type="synonym">Lathyrus oleraceus</name>
    <dbReference type="NCBI Taxonomy" id="3888"/>
    <lineage>
        <taxon>Eukaryota</taxon>
        <taxon>Viridiplantae</taxon>
        <taxon>Streptophyta</taxon>
        <taxon>Embryophyta</taxon>
        <taxon>Tracheophyta</taxon>
        <taxon>Spermatophyta</taxon>
        <taxon>Magnoliopsida</taxon>
        <taxon>eudicotyledons</taxon>
        <taxon>Gunneridae</taxon>
        <taxon>Pentapetalae</taxon>
        <taxon>rosids</taxon>
        <taxon>fabids</taxon>
        <taxon>Fabales</taxon>
        <taxon>Fabaceae</taxon>
        <taxon>Papilionoideae</taxon>
        <taxon>50 kb inversion clade</taxon>
        <taxon>NPAAA clade</taxon>
        <taxon>Hologalegina</taxon>
        <taxon>IRL clade</taxon>
        <taxon>Fabeae</taxon>
        <taxon>Lathyrus</taxon>
    </lineage>
</organism>
<proteinExistence type="predicted"/>
<evidence type="ECO:0000313" key="1">
    <source>
        <dbReference type="EMBL" id="KAI5412651.1"/>
    </source>
</evidence>
<dbReference type="AlphaFoldDB" id="A0A9D4X5N5"/>
<dbReference type="Proteomes" id="UP001058974">
    <property type="component" value="Chromosome 5"/>
</dbReference>
<evidence type="ECO:0000313" key="2">
    <source>
        <dbReference type="Proteomes" id="UP001058974"/>
    </source>
</evidence>
<accession>A0A9D4X5N5</accession>
<gene>
    <name evidence="1" type="ORF">KIW84_057337</name>
</gene>
<feature type="non-terminal residue" evidence="1">
    <location>
        <position position="193"/>
    </location>
</feature>
<protein>
    <submittedName>
        <fullName evidence="1">Uncharacterized protein</fullName>
    </submittedName>
</protein>
<name>A0A9D4X5N5_PEA</name>
<dbReference type="EMBL" id="JAMSHJ010000005">
    <property type="protein sequence ID" value="KAI5412651.1"/>
    <property type="molecule type" value="Genomic_DNA"/>
</dbReference>